<evidence type="ECO:0000256" key="4">
    <source>
        <dbReference type="ARBA" id="ARBA00022679"/>
    </source>
</evidence>
<evidence type="ECO:0000256" key="7">
    <source>
        <dbReference type="ARBA" id="ARBA00022840"/>
    </source>
</evidence>
<evidence type="ECO:0000256" key="9">
    <source>
        <dbReference type="PROSITE-ProRule" id="PRU00169"/>
    </source>
</evidence>
<dbReference type="InterPro" id="IPR036097">
    <property type="entry name" value="HisK_dim/P_sf"/>
</dbReference>
<dbReference type="NCBIfam" id="TIGR00229">
    <property type="entry name" value="sensory_box"/>
    <property type="match status" value="1"/>
</dbReference>
<dbReference type="SMART" id="SM00448">
    <property type="entry name" value="REC"/>
    <property type="match status" value="1"/>
</dbReference>
<feature type="domain" description="Histidine kinase" evidence="10">
    <location>
        <begin position="171"/>
        <end position="393"/>
    </location>
</feature>
<keyword evidence="8" id="KW-0902">Two-component regulatory system</keyword>
<dbReference type="SMART" id="SM00086">
    <property type="entry name" value="PAC"/>
    <property type="match status" value="1"/>
</dbReference>
<dbReference type="PROSITE" id="PS50110">
    <property type="entry name" value="RESPONSE_REGULATORY"/>
    <property type="match status" value="1"/>
</dbReference>
<dbReference type="InterPro" id="IPR036890">
    <property type="entry name" value="HATPase_C_sf"/>
</dbReference>
<dbReference type="InterPro" id="IPR001610">
    <property type="entry name" value="PAC"/>
</dbReference>
<evidence type="ECO:0000256" key="5">
    <source>
        <dbReference type="ARBA" id="ARBA00022741"/>
    </source>
</evidence>
<dbReference type="SMART" id="SM00091">
    <property type="entry name" value="PAS"/>
    <property type="match status" value="1"/>
</dbReference>
<evidence type="ECO:0000259" key="10">
    <source>
        <dbReference type="PROSITE" id="PS50109"/>
    </source>
</evidence>
<evidence type="ECO:0000259" key="13">
    <source>
        <dbReference type="PROSITE" id="PS50113"/>
    </source>
</evidence>
<dbReference type="AlphaFoldDB" id="A0A1C9WAM0"/>
<evidence type="ECO:0000259" key="12">
    <source>
        <dbReference type="PROSITE" id="PS50112"/>
    </source>
</evidence>
<dbReference type="OrthoDB" id="9772100at2"/>
<dbReference type="SUPFAM" id="SSF47384">
    <property type="entry name" value="Homodimeric domain of signal transducing histidine kinase"/>
    <property type="match status" value="1"/>
</dbReference>
<dbReference type="InterPro" id="IPR013767">
    <property type="entry name" value="PAS_fold"/>
</dbReference>
<dbReference type="Pfam" id="PF00512">
    <property type="entry name" value="HisKA"/>
    <property type="match status" value="1"/>
</dbReference>
<dbReference type="KEGG" id="micc:AUP74_02801"/>
<dbReference type="InterPro" id="IPR035965">
    <property type="entry name" value="PAS-like_dom_sf"/>
</dbReference>
<dbReference type="InterPro" id="IPR000700">
    <property type="entry name" value="PAS-assoc_C"/>
</dbReference>
<dbReference type="Pfam" id="PF00072">
    <property type="entry name" value="Response_reg"/>
    <property type="match status" value="1"/>
</dbReference>
<dbReference type="InterPro" id="IPR005467">
    <property type="entry name" value="His_kinase_dom"/>
</dbReference>
<dbReference type="PATRIC" id="fig|1769779.3.peg.2796"/>
<dbReference type="CDD" id="cd00082">
    <property type="entry name" value="HisKA"/>
    <property type="match status" value="1"/>
</dbReference>
<feature type="domain" description="PAS" evidence="12">
    <location>
        <begin position="29"/>
        <end position="84"/>
    </location>
</feature>
<dbReference type="STRING" id="1769779.AUP74_02801"/>
<evidence type="ECO:0000313" key="15">
    <source>
        <dbReference type="Proteomes" id="UP000095672"/>
    </source>
</evidence>
<dbReference type="PROSITE" id="PS50109">
    <property type="entry name" value="HIS_KIN"/>
    <property type="match status" value="1"/>
</dbReference>
<dbReference type="SMART" id="SM00387">
    <property type="entry name" value="HATPase_c"/>
    <property type="match status" value="1"/>
</dbReference>
<accession>A0A1C9WAM0</accession>
<dbReference type="GO" id="GO:0000155">
    <property type="term" value="F:phosphorelay sensor kinase activity"/>
    <property type="evidence" value="ECO:0007669"/>
    <property type="project" value="InterPro"/>
</dbReference>
<keyword evidence="15" id="KW-1185">Reference proteome</keyword>
<evidence type="ECO:0000256" key="1">
    <source>
        <dbReference type="ARBA" id="ARBA00000085"/>
    </source>
</evidence>
<dbReference type="Pfam" id="PF00989">
    <property type="entry name" value="PAS"/>
    <property type="match status" value="1"/>
</dbReference>
<feature type="modified residue" description="4-aspartylphosphate" evidence="9">
    <location>
        <position position="464"/>
    </location>
</feature>
<dbReference type="GO" id="GO:0005524">
    <property type="term" value="F:ATP binding"/>
    <property type="evidence" value="ECO:0007669"/>
    <property type="project" value="UniProtKB-KW"/>
</dbReference>
<gene>
    <name evidence="14" type="ORF">AUP74_02801</name>
</gene>
<dbReference type="InterPro" id="IPR000014">
    <property type="entry name" value="PAS"/>
</dbReference>
<keyword evidence="5" id="KW-0547">Nucleotide-binding</keyword>
<dbReference type="CDD" id="cd00130">
    <property type="entry name" value="PAS"/>
    <property type="match status" value="1"/>
</dbReference>
<dbReference type="InterPro" id="IPR011006">
    <property type="entry name" value="CheY-like_superfamily"/>
</dbReference>
<protein>
    <recommendedName>
        <fullName evidence="2">histidine kinase</fullName>
        <ecNumber evidence="2">2.7.13.3</ecNumber>
    </recommendedName>
</protein>
<dbReference type="SMART" id="SM00388">
    <property type="entry name" value="HisKA"/>
    <property type="match status" value="1"/>
</dbReference>
<dbReference type="PANTHER" id="PTHR43065">
    <property type="entry name" value="SENSOR HISTIDINE KINASE"/>
    <property type="match status" value="1"/>
</dbReference>
<dbReference type="Pfam" id="PF02518">
    <property type="entry name" value="HATPase_c"/>
    <property type="match status" value="1"/>
</dbReference>
<dbReference type="Proteomes" id="UP000095672">
    <property type="component" value="Chromosome"/>
</dbReference>
<dbReference type="EC" id="2.7.13.3" evidence="2"/>
<dbReference type="InterPro" id="IPR001789">
    <property type="entry name" value="Sig_transdc_resp-reg_receiver"/>
</dbReference>
<dbReference type="CDD" id="cd00156">
    <property type="entry name" value="REC"/>
    <property type="match status" value="1"/>
</dbReference>
<dbReference type="Gene3D" id="1.10.287.130">
    <property type="match status" value="1"/>
</dbReference>
<dbReference type="InterPro" id="IPR004358">
    <property type="entry name" value="Sig_transdc_His_kin-like_C"/>
</dbReference>
<dbReference type="SUPFAM" id="SSF52172">
    <property type="entry name" value="CheY-like"/>
    <property type="match status" value="1"/>
</dbReference>
<organism evidence="14 15">
    <name type="scientific">Microbulbifer aggregans</name>
    <dbReference type="NCBI Taxonomy" id="1769779"/>
    <lineage>
        <taxon>Bacteria</taxon>
        <taxon>Pseudomonadati</taxon>
        <taxon>Pseudomonadota</taxon>
        <taxon>Gammaproteobacteria</taxon>
        <taxon>Cellvibrionales</taxon>
        <taxon>Microbulbiferaceae</taxon>
        <taxon>Microbulbifer</taxon>
    </lineage>
</organism>
<dbReference type="GO" id="GO:0006355">
    <property type="term" value="P:regulation of DNA-templated transcription"/>
    <property type="evidence" value="ECO:0007669"/>
    <property type="project" value="InterPro"/>
</dbReference>
<dbReference type="PROSITE" id="PS50112">
    <property type="entry name" value="PAS"/>
    <property type="match status" value="1"/>
</dbReference>
<keyword evidence="7" id="KW-0067">ATP-binding</keyword>
<dbReference type="Gene3D" id="3.30.565.10">
    <property type="entry name" value="Histidine kinase-like ATPase, C-terminal domain"/>
    <property type="match status" value="1"/>
</dbReference>
<evidence type="ECO:0000256" key="2">
    <source>
        <dbReference type="ARBA" id="ARBA00012438"/>
    </source>
</evidence>
<dbReference type="InterPro" id="IPR003594">
    <property type="entry name" value="HATPase_dom"/>
</dbReference>
<evidence type="ECO:0000313" key="14">
    <source>
        <dbReference type="EMBL" id="AOS98196.1"/>
    </source>
</evidence>
<sequence>MKEKDQGNLAPPLNLSGETRVIYDALRKSEERYRELVEHANSIILRWDRHGFITFFNEYAQQFFGYSEAEILGRHVIGTIVPENESTGRDLRPLMDEICRDPEAHRYNVNENITRAGKRVWIAWTNKVLKDDAGHPVGVLSIGTDITKQRRLEEELRQAQKMQAIGELAGGIAHDFNNMIHGISGYAEVIRELSDHPRVGEYATHILTTAQHAAELTQQLLTFARKGKYQLRQCNTHDIIRDVCAMLSRTIDRRIIVEQNLQASRPHVLGDAAQLKSALLNLGINAKDAMPDGGTLRFSTRNVAIEAPVTISEFELQCGQHLLITISDDGTGMPETVRQRIFEPFFTTKDSGRGAGLGLAAVYGMTHMHQGAIRCHSREGQGSSFDLFLPISKDCAKREQQNRRSPDPRSGIHIMVVDDEPMVRNYSKTLFEMHGHKVVTFESAEAAIDFYRTDHASIDLVLLDMIMPKMDGQQLFSLLKEINPEINAILSTGYSVESKIESILREGIIECIRKPFTYEQLDSLLRRLAAEGRLPGYQALEPLEN</sequence>
<dbReference type="EMBL" id="CP014143">
    <property type="protein sequence ID" value="AOS98196.1"/>
    <property type="molecule type" value="Genomic_DNA"/>
</dbReference>
<reference evidence="15" key="1">
    <citation type="submission" date="2016-01" db="EMBL/GenBank/DDBJ databases">
        <title>Complete genome sequence of Microbulbifer sp. CCB-MM1, a halophile isolated from Matang Mangrove Forest, Perak.</title>
        <authorList>
            <person name="Moh T.H."/>
            <person name="Dinesh B."/>
            <person name="Lau N.-S."/>
            <person name="Go F."/>
            <person name="Alexander Chong S.-C."/>
        </authorList>
    </citation>
    <scope>NUCLEOTIDE SEQUENCE [LARGE SCALE GENOMIC DNA]</scope>
    <source>
        <strain evidence="15">CCB-MM1</strain>
    </source>
</reference>
<evidence type="ECO:0000256" key="3">
    <source>
        <dbReference type="ARBA" id="ARBA00022553"/>
    </source>
</evidence>
<evidence type="ECO:0000256" key="8">
    <source>
        <dbReference type="ARBA" id="ARBA00023012"/>
    </source>
</evidence>
<dbReference type="PROSITE" id="PS50113">
    <property type="entry name" value="PAC"/>
    <property type="match status" value="1"/>
</dbReference>
<dbReference type="SUPFAM" id="SSF55874">
    <property type="entry name" value="ATPase domain of HSP90 chaperone/DNA topoisomerase II/histidine kinase"/>
    <property type="match status" value="1"/>
</dbReference>
<dbReference type="SUPFAM" id="SSF55785">
    <property type="entry name" value="PYP-like sensor domain (PAS domain)"/>
    <property type="match status" value="1"/>
</dbReference>
<proteinExistence type="predicted"/>
<dbReference type="Gene3D" id="3.30.450.20">
    <property type="entry name" value="PAS domain"/>
    <property type="match status" value="1"/>
</dbReference>
<comment type="catalytic activity">
    <reaction evidence="1">
        <text>ATP + protein L-histidine = ADP + protein N-phospho-L-histidine.</text>
        <dbReference type="EC" id="2.7.13.3"/>
    </reaction>
</comment>
<keyword evidence="3 9" id="KW-0597">Phosphoprotein</keyword>
<feature type="domain" description="Response regulatory" evidence="11">
    <location>
        <begin position="413"/>
        <end position="529"/>
    </location>
</feature>
<dbReference type="PANTHER" id="PTHR43065:SF46">
    <property type="entry name" value="C4-DICARBOXYLATE TRANSPORT SENSOR PROTEIN DCTB"/>
    <property type="match status" value="1"/>
</dbReference>
<name>A0A1C9WAM0_9GAMM</name>
<feature type="domain" description="PAC" evidence="13">
    <location>
        <begin position="100"/>
        <end position="158"/>
    </location>
</feature>
<dbReference type="Gene3D" id="3.40.50.2300">
    <property type="match status" value="1"/>
</dbReference>
<keyword evidence="6" id="KW-0418">Kinase</keyword>
<dbReference type="RefSeq" id="WP_069948086.1">
    <property type="nucleotide sequence ID" value="NZ_CP014143.1"/>
</dbReference>
<keyword evidence="4" id="KW-0808">Transferase</keyword>
<evidence type="ECO:0000256" key="6">
    <source>
        <dbReference type="ARBA" id="ARBA00022777"/>
    </source>
</evidence>
<dbReference type="PRINTS" id="PR00344">
    <property type="entry name" value="BCTRLSENSOR"/>
</dbReference>
<dbReference type="InterPro" id="IPR003661">
    <property type="entry name" value="HisK_dim/P_dom"/>
</dbReference>
<evidence type="ECO:0000259" key="11">
    <source>
        <dbReference type="PROSITE" id="PS50110"/>
    </source>
</evidence>